<evidence type="ECO:0000256" key="1">
    <source>
        <dbReference type="ARBA" id="ARBA00007381"/>
    </source>
</evidence>
<dbReference type="PANTHER" id="PTHR32432:SF3">
    <property type="entry name" value="ETHANOLAMINE UTILIZATION PROTEIN EUTJ"/>
    <property type="match status" value="1"/>
</dbReference>
<comment type="caution">
    <text evidence="2">The sequence shown here is derived from an EMBL/GenBank/DDBJ whole genome shotgun (WGS) entry which is preliminary data.</text>
</comment>
<name>A0A1G1WZF3_9BACT</name>
<sequence length="343" mass="37365">MIGIDISDQTIKIVQLSAGRGRRLGCRYLHLLPPKVVVNGIVVDAAAMEREIAKALASCGAMYRKKDPVVASIPESQSFLRVIEIPKMNEDEIGEAVQWEIAQHIPFGLENVYIDWQLLAASDHPIQPNHQEIQVGAAQKKVVDALYGVLKKLRLDVAAFELESQAIVRSLVSQEWRLKEGLLIVDIGSSATNVIVYEHGASRFTASLACGVASLISSLSPEDTHTVLENLHALPADIVEKMRVVIIPGIQQLATDIRGIVDFTNTSNAKHEVTEIILTGGGSNLPGLDDAFQKHFDDVQIQRGNPWVNILTGSGATHPPMDLQESVRYTTALGLALRDSVPL</sequence>
<organism evidence="2 3">
    <name type="scientific">Candidatus Andersenbacteria bacterium RIFCSPHIGHO2_12_FULL_45_11</name>
    <dbReference type="NCBI Taxonomy" id="1797281"/>
    <lineage>
        <taxon>Bacteria</taxon>
        <taxon>Candidatus Anderseniibacteriota</taxon>
    </lineage>
</organism>
<dbReference type="Proteomes" id="UP000177528">
    <property type="component" value="Unassembled WGS sequence"/>
</dbReference>
<comment type="similarity">
    <text evidence="1">Belongs to the heat shock protein 70 family.</text>
</comment>
<dbReference type="PROSITE" id="PS01036">
    <property type="entry name" value="HSP70_3"/>
    <property type="match status" value="1"/>
</dbReference>
<dbReference type="InterPro" id="IPR050696">
    <property type="entry name" value="FtsA/MreB"/>
</dbReference>
<dbReference type="Gene3D" id="3.30.1490.300">
    <property type="match status" value="1"/>
</dbReference>
<dbReference type="EMBL" id="MHHR01000033">
    <property type="protein sequence ID" value="OGY33084.1"/>
    <property type="molecule type" value="Genomic_DNA"/>
</dbReference>
<accession>A0A1G1WZF3</accession>
<dbReference type="PANTHER" id="PTHR32432">
    <property type="entry name" value="CELL DIVISION PROTEIN FTSA-RELATED"/>
    <property type="match status" value="1"/>
</dbReference>
<dbReference type="InterPro" id="IPR043129">
    <property type="entry name" value="ATPase_NBD"/>
</dbReference>
<dbReference type="NCBIfam" id="TIGR01175">
    <property type="entry name" value="pilM"/>
    <property type="match status" value="1"/>
</dbReference>
<reference evidence="2 3" key="1">
    <citation type="journal article" date="2016" name="Nat. Commun.">
        <title>Thousands of microbial genomes shed light on interconnected biogeochemical processes in an aquifer system.</title>
        <authorList>
            <person name="Anantharaman K."/>
            <person name="Brown C.T."/>
            <person name="Hug L.A."/>
            <person name="Sharon I."/>
            <person name="Castelle C.J."/>
            <person name="Probst A.J."/>
            <person name="Thomas B.C."/>
            <person name="Singh A."/>
            <person name="Wilkins M.J."/>
            <person name="Karaoz U."/>
            <person name="Brodie E.L."/>
            <person name="Williams K.H."/>
            <person name="Hubbard S.S."/>
            <person name="Banfield J.F."/>
        </authorList>
    </citation>
    <scope>NUCLEOTIDE SEQUENCE [LARGE SCALE GENOMIC DNA]</scope>
</reference>
<evidence type="ECO:0000313" key="2">
    <source>
        <dbReference type="EMBL" id="OGY33084.1"/>
    </source>
</evidence>
<protein>
    <recommendedName>
        <fullName evidence="4">SHS2 domain-containing protein</fullName>
    </recommendedName>
</protein>
<gene>
    <name evidence="2" type="ORF">A3D99_01345</name>
</gene>
<proteinExistence type="inferred from homology"/>
<dbReference type="Gene3D" id="3.30.420.40">
    <property type="match status" value="2"/>
</dbReference>
<evidence type="ECO:0000313" key="3">
    <source>
        <dbReference type="Proteomes" id="UP000177528"/>
    </source>
</evidence>
<dbReference type="Pfam" id="PF11104">
    <property type="entry name" value="PilM_2"/>
    <property type="match status" value="1"/>
</dbReference>
<dbReference type="PIRSF" id="PIRSF019169">
    <property type="entry name" value="PilM"/>
    <property type="match status" value="1"/>
</dbReference>
<dbReference type="InterPro" id="IPR005883">
    <property type="entry name" value="PilM"/>
</dbReference>
<dbReference type="InterPro" id="IPR018181">
    <property type="entry name" value="Heat_shock_70_CS"/>
</dbReference>
<evidence type="ECO:0008006" key="4">
    <source>
        <dbReference type="Google" id="ProtNLM"/>
    </source>
</evidence>
<dbReference type="AlphaFoldDB" id="A0A1G1WZF3"/>
<dbReference type="CDD" id="cd24049">
    <property type="entry name" value="ASKHA_NBD_PilM"/>
    <property type="match status" value="1"/>
</dbReference>
<dbReference type="SUPFAM" id="SSF53067">
    <property type="entry name" value="Actin-like ATPase domain"/>
    <property type="match status" value="2"/>
</dbReference>